<reference evidence="4 5" key="1">
    <citation type="submission" date="2018-11" db="EMBL/GenBank/DDBJ databases">
        <title>Genome sequencing of Paenibacillus sp. KCOM 3021 (= ChDC PVNT-B20).</title>
        <authorList>
            <person name="Kook J.-K."/>
            <person name="Park S.-N."/>
            <person name="Lim Y.K."/>
        </authorList>
    </citation>
    <scope>NUCLEOTIDE SEQUENCE [LARGE SCALE GENOMIC DNA]</scope>
    <source>
        <strain evidence="4 5">KCOM 3021</strain>
    </source>
</reference>
<dbReference type="PANTHER" id="PTHR43479:SF11">
    <property type="entry name" value="ACREF_ENVCD OPERON REPRESSOR-RELATED"/>
    <property type="match status" value="1"/>
</dbReference>
<proteinExistence type="predicted"/>
<dbReference type="EMBL" id="RRCN01000001">
    <property type="protein sequence ID" value="RRJ62498.1"/>
    <property type="molecule type" value="Genomic_DNA"/>
</dbReference>
<name>A0A3P3TZ03_9BACL</name>
<sequence length="216" mass="24967">MKETVWEQSLNDHRNSRQDNIMEAALQLFLEKDITQITMKEIGARAGISRVTLYKYYNSLHEIAFDVHCKVLSELHRNHLQQIDKGGDGAHKLQLYFASFAEILHTNPDIFRFTAFFDLLFREYHPAPEQEAKYKELLKKGQLLMTSILEEGARDGSMRSDLSIPMTAEMIQFSLMNMAQKIAIRGKMLKMMRGTEPDAVMAELFGMIKEYTAPRD</sequence>
<dbReference type="SUPFAM" id="SSF46689">
    <property type="entry name" value="Homeodomain-like"/>
    <property type="match status" value="1"/>
</dbReference>
<gene>
    <name evidence="4" type="ORF">EHV15_05660</name>
</gene>
<dbReference type="Gene3D" id="1.10.357.10">
    <property type="entry name" value="Tetracycline Repressor, domain 2"/>
    <property type="match status" value="1"/>
</dbReference>
<feature type="domain" description="HTH tetR-type" evidence="3">
    <location>
        <begin position="15"/>
        <end position="75"/>
    </location>
</feature>
<evidence type="ECO:0000256" key="1">
    <source>
        <dbReference type="ARBA" id="ARBA00023125"/>
    </source>
</evidence>
<comment type="caution">
    <text evidence="4">The sequence shown here is derived from an EMBL/GenBank/DDBJ whole genome shotgun (WGS) entry which is preliminary data.</text>
</comment>
<dbReference type="SUPFAM" id="SSF48498">
    <property type="entry name" value="Tetracyclin repressor-like, C-terminal domain"/>
    <property type="match status" value="1"/>
</dbReference>
<dbReference type="InterPro" id="IPR050624">
    <property type="entry name" value="HTH-type_Tx_Regulator"/>
</dbReference>
<evidence type="ECO:0000313" key="4">
    <source>
        <dbReference type="EMBL" id="RRJ62498.1"/>
    </source>
</evidence>
<dbReference type="InterPro" id="IPR036271">
    <property type="entry name" value="Tet_transcr_reg_TetR-rel_C_sf"/>
</dbReference>
<keyword evidence="5" id="KW-1185">Reference proteome</keyword>
<dbReference type="PROSITE" id="PS50977">
    <property type="entry name" value="HTH_TETR_2"/>
    <property type="match status" value="1"/>
</dbReference>
<dbReference type="Proteomes" id="UP000267017">
    <property type="component" value="Unassembled WGS sequence"/>
</dbReference>
<evidence type="ECO:0000256" key="2">
    <source>
        <dbReference type="PROSITE-ProRule" id="PRU00335"/>
    </source>
</evidence>
<dbReference type="Gene3D" id="1.10.10.60">
    <property type="entry name" value="Homeodomain-like"/>
    <property type="match status" value="1"/>
</dbReference>
<evidence type="ECO:0000259" key="3">
    <source>
        <dbReference type="PROSITE" id="PS50977"/>
    </source>
</evidence>
<protein>
    <submittedName>
        <fullName evidence="4">TetR/AcrR family transcriptional regulator</fullName>
    </submittedName>
</protein>
<dbReference type="OrthoDB" id="118249at2"/>
<dbReference type="PANTHER" id="PTHR43479">
    <property type="entry name" value="ACREF/ENVCD OPERON REPRESSOR-RELATED"/>
    <property type="match status" value="1"/>
</dbReference>
<dbReference type="InterPro" id="IPR001647">
    <property type="entry name" value="HTH_TetR"/>
</dbReference>
<evidence type="ECO:0000313" key="5">
    <source>
        <dbReference type="Proteomes" id="UP000267017"/>
    </source>
</evidence>
<dbReference type="PRINTS" id="PR00455">
    <property type="entry name" value="HTHTETR"/>
</dbReference>
<dbReference type="InterPro" id="IPR009057">
    <property type="entry name" value="Homeodomain-like_sf"/>
</dbReference>
<organism evidence="4 5">
    <name type="scientific">Paenibacillus oralis</name>
    <dbReference type="NCBI Taxonomy" id="2490856"/>
    <lineage>
        <taxon>Bacteria</taxon>
        <taxon>Bacillati</taxon>
        <taxon>Bacillota</taxon>
        <taxon>Bacilli</taxon>
        <taxon>Bacillales</taxon>
        <taxon>Paenibacillaceae</taxon>
        <taxon>Paenibacillus</taxon>
    </lineage>
</organism>
<feature type="DNA-binding region" description="H-T-H motif" evidence="2">
    <location>
        <begin position="38"/>
        <end position="57"/>
    </location>
</feature>
<dbReference type="AlphaFoldDB" id="A0A3P3TZ03"/>
<accession>A0A3P3TZ03</accession>
<dbReference type="Pfam" id="PF00440">
    <property type="entry name" value="TetR_N"/>
    <property type="match status" value="1"/>
</dbReference>
<dbReference type="GO" id="GO:0003677">
    <property type="term" value="F:DNA binding"/>
    <property type="evidence" value="ECO:0007669"/>
    <property type="project" value="UniProtKB-UniRule"/>
</dbReference>
<keyword evidence="1 2" id="KW-0238">DNA-binding</keyword>